<organism evidence="1 2">
    <name type="scientific">Phytophthora aleatoria</name>
    <dbReference type="NCBI Taxonomy" id="2496075"/>
    <lineage>
        <taxon>Eukaryota</taxon>
        <taxon>Sar</taxon>
        <taxon>Stramenopiles</taxon>
        <taxon>Oomycota</taxon>
        <taxon>Peronosporomycetes</taxon>
        <taxon>Peronosporales</taxon>
        <taxon>Peronosporaceae</taxon>
        <taxon>Phytophthora</taxon>
    </lineage>
</organism>
<reference evidence="1" key="1">
    <citation type="submission" date="2021-01" db="EMBL/GenBank/DDBJ databases">
        <title>Phytophthora aleatoria, a newly-described species from Pinus radiata is distinct from Phytophthora cactorum isolates based on comparative genomics.</title>
        <authorList>
            <person name="Mcdougal R."/>
            <person name="Panda P."/>
            <person name="Williams N."/>
            <person name="Studholme D.J."/>
        </authorList>
    </citation>
    <scope>NUCLEOTIDE SEQUENCE</scope>
    <source>
        <strain evidence="1">NZFS 4037</strain>
    </source>
</reference>
<evidence type="ECO:0008006" key="3">
    <source>
        <dbReference type="Google" id="ProtNLM"/>
    </source>
</evidence>
<dbReference type="Proteomes" id="UP000709295">
    <property type="component" value="Unassembled WGS sequence"/>
</dbReference>
<dbReference type="AlphaFoldDB" id="A0A8J5J0B2"/>
<sequence length="195" mass="22206">MKGYDWEKLEETVRDIRENTVSERSQATYKNSYCHFLAWVARNKPQLASSSFLERVGDTSAFNTLQQLRAGVNEVITADRTVQPLNFSAFEAKDFITWLVTLERKDDGNLSYSALNTHRATLFNLFRDYGHAMGKTLESELTNYFKGLKHKLVKGAANGESDAKIGKDPLTFHLYSFLYLKMLAHPSKEIAFAHA</sequence>
<keyword evidence="2" id="KW-1185">Reference proteome</keyword>
<evidence type="ECO:0000313" key="2">
    <source>
        <dbReference type="Proteomes" id="UP000709295"/>
    </source>
</evidence>
<name>A0A8J5J0B2_9STRA</name>
<evidence type="ECO:0000313" key="1">
    <source>
        <dbReference type="EMBL" id="KAG6966003.1"/>
    </source>
</evidence>
<comment type="caution">
    <text evidence="1">The sequence shown here is derived from an EMBL/GenBank/DDBJ whole genome shotgun (WGS) entry which is preliminary data.</text>
</comment>
<protein>
    <recommendedName>
        <fullName evidence="3">Core-binding (CB) domain-containing protein</fullName>
    </recommendedName>
</protein>
<dbReference type="EMBL" id="JAENGY010000318">
    <property type="protein sequence ID" value="KAG6966003.1"/>
    <property type="molecule type" value="Genomic_DNA"/>
</dbReference>
<accession>A0A8J5J0B2</accession>
<proteinExistence type="predicted"/>
<gene>
    <name evidence="1" type="ORF">JG688_00006968</name>
</gene>